<keyword evidence="9" id="KW-0145">Chemotaxis</keyword>
<comment type="subcellular location">
    <subcellularLocation>
        <location evidence="1">Apical cell membrane</location>
    </subcellularLocation>
    <subcellularLocation>
        <location evidence="4">Cell projection</location>
        <location evidence="4">Filopodium</location>
    </subcellularLocation>
    <subcellularLocation>
        <location evidence="3">Cell projection</location>
        <location evidence="3">Stereocilium membrane</location>
    </subcellularLocation>
    <subcellularLocation>
        <location evidence="2">Cytoplasm</location>
        <location evidence="2">Cytoskeleton</location>
    </subcellularLocation>
</comment>
<evidence type="ECO:0000256" key="17">
    <source>
        <dbReference type="ARBA" id="ARBA00023212"/>
    </source>
</evidence>
<dbReference type="GO" id="GO:0007517">
    <property type="term" value="P:muscle organ development"/>
    <property type="evidence" value="ECO:0007669"/>
    <property type="project" value="UniProtKB-KW"/>
</dbReference>
<evidence type="ECO:0000256" key="13">
    <source>
        <dbReference type="ARBA" id="ARBA00022782"/>
    </source>
</evidence>
<dbReference type="GO" id="GO:0005856">
    <property type="term" value="C:cytoskeleton"/>
    <property type="evidence" value="ECO:0007669"/>
    <property type="project" value="UniProtKB-SubCell"/>
</dbReference>
<feature type="region of interest" description="Disordered" evidence="19">
    <location>
        <begin position="485"/>
        <end position="572"/>
    </location>
</feature>
<evidence type="ECO:0000256" key="7">
    <source>
        <dbReference type="ARBA" id="ARBA00022475"/>
    </source>
</evidence>
<keyword evidence="13" id="KW-0221">Differentiation</keyword>
<proteinExistence type="inferred from homology"/>
<evidence type="ECO:0000256" key="12">
    <source>
        <dbReference type="ARBA" id="ARBA00022740"/>
    </source>
</evidence>
<accession>A0AAD1W4T1</accession>
<feature type="compositionally biased region" description="Polar residues" evidence="19">
    <location>
        <begin position="491"/>
        <end position="511"/>
    </location>
</feature>
<name>A0AAD1W4T1_PELCU</name>
<evidence type="ECO:0000259" key="20">
    <source>
        <dbReference type="Pfam" id="PF15903"/>
    </source>
</evidence>
<dbReference type="GO" id="GO:0030175">
    <property type="term" value="C:filopodium"/>
    <property type="evidence" value="ECO:0007669"/>
    <property type="project" value="UniProtKB-SubCell"/>
</dbReference>
<keyword evidence="17" id="KW-0206">Cytoskeleton</keyword>
<dbReference type="EMBL" id="OW240915">
    <property type="protein sequence ID" value="CAH2284513.1"/>
    <property type="molecule type" value="Genomic_DNA"/>
</dbReference>
<keyword evidence="12" id="KW-1009">Hearing</keyword>
<feature type="domain" description="FAM65 N-terminal" evidence="20">
    <location>
        <begin position="118"/>
        <end position="465"/>
    </location>
</feature>
<evidence type="ECO:0000256" key="18">
    <source>
        <dbReference type="ARBA" id="ARBA00023273"/>
    </source>
</evidence>
<dbReference type="GO" id="GO:0030154">
    <property type="term" value="P:cell differentiation"/>
    <property type="evidence" value="ECO:0007669"/>
    <property type="project" value="UniProtKB-KW"/>
</dbReference>
<evidence type="ECO:0000256" key="3">
    <source>
        <dbReference type="ARBA" id="ARBA00004289"/>
    </source>
</evidence>
<dbReference type="Pfam" id="PF15903">
    <property type="entry name" value="PL48"/>
    <property type="match status" value="1"/>
</dbReference>
<keyword evidence="11" id="KW-0734">Signal transduction inhibitor</keyword>
<keyword evidence="22" id="KW-1185">Reference proteome</keyword>
<dbReference type="GO" id="GO:0007605">
    <property type="term" value="P:sensory perception of sound"/>
    <property type="evidence" value="ECO:0007669"/>
    <property type="project" value="UniProtKB-KW"/>
</dbReference>
<dbReference type="GO" id="GO:0009968">
    <property type="term" value="P:negative regulation of signal transduction"/>
    <property type="evidence" value="ECO:0007669"/>
    <property type="project" value="UniProtKB-KW"/>
</dbReference>
<evidence type="ECO:0000256" key="2">
    <source>
        <dbReference type="ARBA" id="ARBA00004245"/>
    </source>
</evidence>
<reference evidence="21" key="1">
    <citation type="submission" date="2022-03" db="EMBL/GenBank/DDBJ databases">
        <authorList>
            <person name="Alioto T."/>
            <person name="Alioto T."/>
            <person name="Gomez Garrido J."/>
        </authorList>
    </citation>
    <scope>NUCLEOTIDE SEQUENCE</scope>
</reference>
<dbReference type="InterPro" id="IPR016024">
    <property type="entry name" value="ARM-type_fold"/>
</dbReference>
<evidence type="ECO:0000256" key="8">
    <source>
        <dbReference type="ARBA" id="ARBA00022490"/>
    </source>
</evidence>
<evidence type="ECO:0000256" key="14">
    <source>
        <dbReference type="ARBA" id="ARBA00022889"/>
    </source>
</evidence>
<dbReference type="InterPro" id="IPR026136">
    <property type="entry name" value="RIPOR3"/>
</dbReference>
<sequence>MMPLVTDAQNGAVLLDGVQGLPKEYTPCRITIPWLTLLRAEDGVMACLLASRAATIGTSVNTSLFKVLWLTEYMETPEDQISLQEEADDVFSEGIRFRTPEIMSVGSQAFPPGGPNGILRSQSFAGFSGIPERRSRCNSFLGNSSAPKKPQAKQKKMHNLTHKNNSSSKEPQPERVEEVYRSLKTGLDEYLEVHQTELDKLTTQLKDMRRNSRLGVLYDLDKQIKTIERYIRRLEFHISKVDELYEAYCIQRRLREGACKMKQAFAASPSSKAARESLSEINKSFKEYTENMCSVEAEMENLLGEFYIKMKGLAGFARLCPGDQYEIFMRYGRQRWKLKGKIEVNGKQSWDGEEMFFLPLINSLISIKVTELKGIATHVLVGSVTCETKDLFSARPQALAVDINDLGTIKLNLEVTWCPFDTEDLTPSTGNVNKASAVQRRVSIYSQGTPETPTFKEHSFFSNLQDDVFDNEVDSVEKRTLSLSFDDLPNGQCTPPRSTASSSLGYSNPEITVTPPEHLSDLSSEEPEHLSARSSAESSSRSQDTQSHTEHINESEEDFSGDKSDISACQNPEPQVDNMFIASNDSASVLQDSEEASELKPVELDNCEGNITKQLVKRLTSTEIPAISERLQSDCSMASESEAYRSYLDGSLEESLQGLLLTLEPCKDQYAEYQELYQEIIHLEDVLKCKTTVNRSRSSSISLTVESALESFDFLNTSDFDEEDVDDGMVCNGGGADCVFSDTDVEKPSCRAGHPEARGHLSEALTEDTGVGTSVASSPLPLTTGNESLDVALLRHLQYISELIQQILISNQILFVLRDLLKKLSKQCQVLKQLSEISKENMGNMNSVLEVIPGLHSMPSLSSLWTKCCTPQQAYHTSAENMVKQLDANFGQTVNEEYPGLAETVFRMLIAQILDRGEHMLSTSLTMEIITVFQYYNFFTSHNISDLKSYLIQLSKEASAVQMLKTSSDTFLLRNITDLTACSLPPRQEILRALTLLLTENECDVSQALDVLTAAASKSNQFREKALLYYCEALTQSEVDLQKAACMALRCLQATESVKILVTLCQSDNKEIREIASETLLSLGEDGKLAYERLNNVPPEVPTTGDHQEATAATMF</sequence>
<dbReference type="GO" id="GO:0006935">
    <property type="term" value="P:chemotaxis"/>
    <property type="evidence" value="ECO:0007669"/>
    <property type="project" value="UniProtKB-KW"/>
</dbReference>
<evidence type="ECO:0000313" key="22">
    <source>
        <dbReference type="Proteomes" id="UP001295444"/>
    </source>
</evidence>
<dbReference type="InterPro" id="IPR031780">
    <property type="entry name" value="FAM65_N"/>
</dbReference>
<dbReference type="AlphaFoldDB" id="A0AAD1W4T1"/>
<evidence type="ECO:0000256" key="1">
    <source>
        <dbReference type="ARBA" id="ARBA00004221"/>
    </source>
</evidence>
<evidence type="ECO:0000256" key="15">
    <source>
        <dbReference type="ARBA" id="ARBA00023054"/>
    </source>
</evidence>
<dbReference type="SUPFAM" id="SSF48371">
    <property type="entry name" value="ARM repeat"/>
    <property type="match status" value="1"/>
</dbReference>
<keyword evidence="16" id="KW-0472">Membrane</keyword>
<keyword evidence="8" id="KW-0963">Cytoplasm</keyword>
<evidence type="ECO:0000256" key="4">
    <source>
        <dbReference type="ARBA" id="ARBA00004486"/>
    </source>
</evidence>
<dbReference type="GO" id="GO:0016324">
    <property type="term" value="C:apical plasma membrane"/>
    <property type="evidence" value="ECO:0007669"/>
    <property type="project" value="UniProtKB-SubCell"/>
</dbReference>
<feature type="region of interest" description="Disordered" evidence="19">
    <location>
        <begin position="750"/>
        <end position="779"/>
    </location>
</feature>
<evidence type="ECO:0000313" key="21">
    <source>
        <dbReference type="EMBL" id="CAH2284513.1"/>
    </source>
</evidence>
<protein>
    <recommendedName>
        <fullName evidence="6">Rho family-interacting cell polarization regulator 2</fullName>
    </recommendedName>
</protein>
<dbReference type="PANTHER" id="PTHR15829">
    <property type="entry name" value="PROTEIN KINASE PKN/PRK1, EFFECTOR"/>
    <property type="match status" value="1"/>
</dbReference>
<evidence type="ECO:0000256" key="6">
    <source>
        <dbReference type="ARBA" id="ARBA00013627"/>
    </source>
</evidence>
<evidence type="ECO:0000256" key="5">
    <source>
        <dbReference type="ARBA" id="ARBA00005744"/>
    </source>
</evidence>
<dbReference type="InterPro" id="IPR011989">
    <property type="entry name" value="ARM-like"/>
</dbReference>
<dbReference type="Gene3D" id="1.25.10.10">
    <property type="entry name" value="Leucine-rich Repeat Variant"/>
    <property type="match status" value="1"/>
</dbReference>
<dbReference type="GO" id="GO:0007155">
    <property type="term" value="P:cell adhesion"/>
    <property type="evidence" value="ECO:0007669"/>
    <property type="project" value="UniProtKB-KW"/>
</dbReference>
<gene>
    <name evidence="21" type="ORF">PECUL_23A003433</name>
</gene>
<keyword evidence="14" id="KW-0130">Cell adhesion</keyword>
<keyword evidence="10" id="KW-0517">Myogenesis</keyword>
<feature type="region of interest" description="Disordered" evidence="19">
    <location>
        <begin position="138"/>
        <end position="175"/>
    </location>
</feature>
<evidence type="ECO:0000256" key="10">
    <source>
        <dbReference type="ARBA" id="ARBA00022541"/>
    </source>
</evidence>
<feature type="compositionally biased region" description="Low complexity" evidence="19">
    <location>
        <begin position="532"/>
        <end position="542"/>
    </location>
</feature>
<evidence type="ECO:0000256" key="19">
    <source>
        <dbReference type="SAM" id="MobiDB-lite"/>
    </source>
</evidence>
<evidence type="ECO:0000256" key="9">
    <source>
        <dbReference type="ARBA" id="ARBA00022500"/>
    </source>
</evidence>
<comment type="similarity">
    <text evidence="5">Belongs to the RIPOR family.</text>
</comment>
<keyword evidence="15" id="KW-0175">Coiled coil</keyword>
<dbReference type="GO" id="GO:0060171">
    <property type="term" value="C:stereocilium membrane"/>
    <property type="evidence" value="ECO:0007669"/>
    <property type="project" value="UniProtKB-SubCell"/>
</dbReference>
<dbReference type="Proteomes" id="UP001295444">
    <property type="component" value="Chromosome 04"/>
</dbReference>
<keyword evidence="18" id="KW-0966">Cell projection</keyword>
<evidence type="ECO:0000256" key="11">
    <source>
        <dbReference type="ARBA" id="ARBA00022700"/>
    </source>
</evidence>
<organism evidence="21 22">
    <name type="scientific">Pelobates cultripes</name>
    <name type="common">Western spadefoot toad</name>
    <dbReference type="NCBI Taxonomy" id="61616"/>
    <lineage>
        <taxon>Eukaryota</taxon>
        <taxon>Metazoa</taxon>
        <taxon>Chordata</taxon>
        <taxon>Craniata</taxon>
        <taxon>Vertebrata</taxon>
        <taxon>Euteleostomi</taxon>
        <taxon>Amphibia</taxon>
        <taxon>Batrachia</taxon>
        <taxon>Anura</taxon>
        <taxon>Pelobatoidea</taxon>
        <taxon>Pelobatidae</taxon>
        <taxon>Pelobates</taxon>
    </lineage>
</organism>
<evidence type="ECO:0000256" key="16">
    <source>
        <dbReference type="ARBA" id="ARBA00023136"/>
    </source>
</evidence>
<feature type="compositionally biased region" description="Basic residues" evidence="19">
    <location>
        <begin position="150"/>
        <end position="161"/>
    </location>
</feature>
<feature type="compositionally biased region" description="Basic and acidic residues" evidence="19">
    <location>
        <begin position="750"/>
        <end position="761"/>
    </location>
</feature>
<feature type="compositionally biased region" description="Basic and acidic residues" evidence="19">
    <location>
        <begin position="547"/>
        <end position="565"/>
    </location>
</feature>
<keyword evidence="7" id="KW-1003">Cell membrane</keyword>
<dbReference type="PANTHER" id="PTHR15829:SF2">
    <property type="entry name" value="RHO FAMILY-INTERACTING CELL POLARIZATION REGULATOR 2"/>
    <property type="match status" value="1"/>
</dbReference>